<dbReference type="Gene3D" id="2.115.10.20">
    <property type="entry name" value="Glycosyl hydrolase domain, family 43"/>
    <property type="match status" value="1"/>
</dbReference>
<evidence type="ECO:0000256" key="4">
    <source>
        <dbReference type="ARBA" id="ARBA00023295"/>
    </source>
</evidence>
<dbReference type="EMBL" id="QMBP01000008">
    <property type="protein sequence ID" value="RAZ89468.1"/>
    <property type="molecule type" value="Genomic_DNA"/>
</dbReference>
<dbReference type="InterPro" id="IPR018053">
    <property type="entry name" value="Glyco_hydro_32_AS"/>
</dbReference>
<protein>
    <recommendedName>
        <fullName evidence="2">beta-fructofuranosidase</fullName>
        <ecNumber evidence="2">3.2.1.26</ecNumber>
    </recommendedName>
</protein>
<reference evidence="9" key="1">
    <citation type="submission" date="2018-06" db="EMBL/GenBank/DDBJ databases">
        <authorList>
            <person name="Helene L.C."/>
            <person name="Dall'Agnol R."/>
            <person name="Delamuta J.R."/>
            <person name="Hungria M."/>
        </authorList>
    </citation>
    <scope>NUCLEOTIDE SEQUENCE [LARGE SCALE GENOMIC DNA]</scope>
    <source>
        <strain evidence="9">AC99b</strain>
    </source>
</reference>
<dbReference type="InterPro" id="IPR013320">
    <property type="entry name" value="ConA-like_dom_sf"/>
</dbReference>
<keyword evidence="9" id="KW-1185">Reference proteome</keyword>
<keyword evidence="4 5" id="KW-0326">Glycosidase</keyword>
<dbReference type="SUPFAM" id="SSF75005">
    <property type="entry name" value="Arabinanase/levansucrase/invertase"/>
    <property type="match status" value="1"/>
</dbReference>
<comment type="similarity">
    <text evidence="1 5">Belongs to the glycosyl hydrolase 32 family.</text>
</comment>
<dbReference type="Pfam" id="PF08244">
    <property type="entry name" value="Glyco_hydro_32C"/>
    <property type="match status" value="1"/>
</dbReference>
<dbReference type="InterPro" id="IPR023296">
    <property type="entry name" value="Glyco_hydro_beta-prop_sf"/>
</dbReference>
<evidence type="ECO:0000313" key="8">
    <source>
        <dbReference type="EMBL" id="RAZ89468.1"/>
    </source>
</evidence>
<dbReference type="AlphaFoldDB" id="A0A330HP33"/>
<dbReference type="EC" id="3.2.1.26" evidence="2"/>
<evidence type="ECO:0000256" key="1">
    <source>
        <dbReference type="ARBA" id="ARBA00009902"/>
    </source>
</evidence>
<dbReference type="GO" id="GO:0005975">
    <property type="term" value="P:carbohydrate metabolic process"/>
    <property type="evidence" value="ECO:0007669"/>
    <property type="project" value="InterPro"/>
</dbReference>
<keyword evidence="3 5" id="KW-0378">Hydrolase</keyword>
<sequence>MNEPTKQPAATRTAFLDSGTLLHVWLKAVVPGRAARLDLSLDGRAVASAETDNIEEFAFRVLDTTAGGMAVLTWEPQTTSLSVVYAFRPDTVMADGIMLLTHNETNAPPSPSPLYHFVPPFGWMNDPNGFGRFAGKPHLFYQHYPHSKRWNNMHWGHAVSDDFLRWRHLPVFLFPSEDISQRPDGRGGAYSGSAIAAGDGAIRVFFTDKMENREPEEQNQWTAVSADAIAAAPADLIVPRRPEGLNLTRDFRDPYVFKGPDGRWKMLLASRDREGGVVLLYETADPAGAKGWHFLGILHRENRFGMKAAECPCLVPLGHTGHSETRWALIVGLLTSRCAETGRRNLTTATVGRFDGRNFTPEFEQELDFGTDAYAFQAFSDGDVVVGIAWLANWAEISRQIDYQSAATLPRQLVLRGGSLCTPPVHSVTSLRSGMLDTQALQDGGRMDLGDGAVEILLELAAPGSAFKIDFEHPDLEFGVEQNADGLAILYQASADRTSPRYLARGARAKSLRIFLDRGSIEVFADDGRWTGTKRLRTFAAVRAGRISEGIENLTAAAAWQLRL</sequence>
<feature type="domain" description="Glycosyl hydrolase family 32 N-terminal" evidence="6">
    <location>
        <begin position="116"/>
        <end position="422"/>
    </location>
</feature>
<evidence type="ECO:0000313" key="9">
    <source>
        <dbReference type="Proteomes" id="UP000251558"/>
    </source>
</evidence>
<dbReference type="SUPFAM" id="SSF49899">
    <property type="entry name" value="Concanavalin A-like lectins/glucanases"/>
    <property type="match status" value="1"/>
</dbReference>
<dbReference type="InterPro" id="IPR013148">
    <property type="entry name" value="Glyco_hydro_32_N"/>
</dbReference>
<proteinExistence type="inferred from homology"/>
<dbReference type="PROSITE" id="PS00609">
    <property type="entry name" value="GLYCOSYL_HYDROL_F32"/>
    <property type="match status" value="1"/>
</dbReference>
<comment type="caution">
    <text evidence="8">The sequence shown here is derived from an EMBL/GenBank/DDBJ whole genome shotgun (WGS) entry which is preliminary data.</text>
</comment>
<dbReference type="OrthoDB" id="9801455at2"/>
<gene>
    <name evidence="8" type="ORF">DPM33_18005</name>
</gene>
<evidence type="ECO:0000259" key="7">
    <source>
        <dbReference type="Pfam" id="PF08244"/>
    </source>
</evidence>
<feature type="domain" description="Glycosyl hydrolase family 32 C-terminal" evidence="7">
    <location>
        <begin position="509"/>
        <end position="537"/>
    </location>
</feature>
<evidence type="ECO:0000259" key="6">
    <source>
        <dbReference type="Pfam" id="PF00251"/>
    </source>
</evidence>
<dbReference type="PANTHER" id="PTHR43101:SF1">
    <property type="entry name" value="BETA-FRUCTOSIDASE"/>
    <property type="match status" value="1"/>
</dbReference>
<dbReference type="InterPro" id="IPR001362">
    <property type="entry name" value="Glyco_hydro_32"/>
</dbReference>
<dbReference type="RefSeq" id="WP_112098788.1">
    <property type="nucleotide sequence ID" value="NZ_QMBP01000008.1"/>
</dbReference>
<reference evidence="8 9" key="2">
    <citation type="submission" date="2018-07" db="EMBL/GenBank/DDBJ databases">
        <title>Diversity of Mesorhizobium strains in Brazil.</title>
        <authorList>
            <person name="Helene L.C.F."/>
            <person name="Dall'Agnol R."/>
            <person name="Delamuta J.R.M."/>
            <person name="Hungria M."/>
        </authorList>
    </citation>
    <scope>NUCLEOTIDE SEQUENCE [LARGE SCALE GENOMIC DNA]</scope>
    <source>
        <strain evidence="8 9">AC99b</strain>
    </source>
</reference>
<dbReference type="PANTHER" id="PTHR43101">
    <property type="entry name" value="BETA-FRUCTOSIDASE"/>
    <property type="match status" value="1"/>
</dbReference>
<evidence type="ECO:0000256" key="3">
    <source>
        <dbReference type="ARBA" id="ARBA00022801"/>
    </source>
</evidence>
<name>A0A330HP33_9HYPH</name>
<dbReference type="Gene3D" id="2.60.120.560">
    <property type="entry name" value="Exo-inulinase, domain 1"/>
    <property type="match status" value="1"/>
</dbReference>
<dbReference type="Pfam" id="PF00251">
    <property type="entry name" value="Glyco_hydro_32N"/>
    <property type="match status" value="1"/>
</dbReference>
<evidence type="ECO:0000256" key="2">
    <source>
        <dbReference type="ARBA" id="ARBA00012758"/>
    </source>
</evidence>
<dbReference type="InterPro" id="IPR013189">
    <property type="entry name" value="Glyco_hydro_32_C"/>
</dbReference>
<organism evidence="8 9">
    <name type="scientific">Mesorhizobium hawassense</name>
    <dbReference type="NCBI Taxonomy" id="1209954"/>
    <lineage>
        <taxon>Bacteria</taxon>
        <taxon>Pseudomonadati</taxon>
        <taxon>Pseudomonadota</taxon>
        <taxon>Alphaproteobacteria</taxon>
        <taxon>Hyphomicrobiales</taxon>
        <taxon>Phyllobacteriaceae</taxon>
        <taxon>Mesorhizobium</taxon>
    </lineage>
</organism>
<dbReference type="Proteomes" id="UP000251558">
    <property type="component" value="Unassembled WGS sequence"/>
</dbReference>
<dbReference type="InterPro" id="IPR051214">
    <property type="entry name" value="GH32_Enzymes"/>
</dbReference>
<evidence type="ECO:0000256" key="5">
    <source>
        <dbReference type="RuleBase" id="RU362110"/>
    </source>
</evidence>
<dbReference type="GO" id="GO:0004564">
    <property type="term" value="F:beta-fructofuranosidase activity"/>
    <property type="evidence" value="ECO:0007669"/>
    <property type="project" value="UniProtKB-EC"/>
</dbReference>
<accession>A0A330HP33</accession>
<dbReference type="SMART" id="SM00640">
    <property type="entry name" value="Glyco_32"/>
    <property type="match status" value="1"/>
</dbReference>